<organism evidence="4 6">
    <name type="scientific">Candidatus Sysuiplasma superficiale</name>
    <dbReference type="NCBI Taxonomy" id="2823368"/>
    <lineage>
        <taxon>Archaea</taxon>
        <taxon>Methanobacteriati</taxon>
        <taxon>Thermoplasmatota</taxon>
        <taxon>Thermoplasmata</taxon>
        <taxon>Candidatus Sysuiplasmatales</taxon>
        <taxon>Candidatus Sysuiplasmataceae</taxon>
        <taxon>Candidatus Sysuiplasma</taxon>
    </lineage>
</organism>
<dbReference type="Proteomes" id="UP000716004">
    <property type="component" value="Unassembled WGS sequence"/>
</dbReference>
<dbReference type="InterPro" id="IPR047575">
    <property type="entry name" value="Sm"/>
</dbReference>
<feature type="domain" description="Sm" evidence="3">
    <location>
        <begin position="3"/>
        <end position="70"/>
    </location>
</feature>
<dbReference type="PANTHER" id="PTHR10553:SF5">
    <property type="entry name" value="U6 SNRNA-ASSOCIATED SM-LIKE PROTEIN LSM7"/>
    <property type="match status" value="1"/>
</dbReference>
<dbReference type="GO" id="GO:1990904">
    <property type="term" value="C:ribonucleoprotein complex"/>
    <property type="evidence" value="ECO:0007669"/>
    <property type="project" value="UniProtKB-KW"/>
</dbReference>
<reference evidence="4" key="1">
    <citation type="submission" date="2021-04" db="EMBL/GenBank/DDBJ databases">
        <title>Genomic insights into ecological role and evolution of a novel Thermoplasmata order Candidatus Sysuiplasmatales.</title>
        <authorList>
            <person name="Yuan Y."/>
        </authorList>
    </citation>
    <scope>NUCLEOTIDE SEQUENCE</scope>
    <source>
        <strain evidence="5">TUT19-bin139</strain>
        <strain evidence="4">YP2-bin.285</strain>
    </source>
</reference>
<dbReference type="AlphaFoldDB" id="A0A8J7YPC6"/>
<evidence type="ECO:0000313" key="5">
    <source>
        <dbReference type="EMBL" id="MBX8643662.1"/>
    </source>
</evidence>
<dbReference type="EMBL" id="JAGVSJ010000003">
    <property type="protein sequence ID" value="MBX8631311.1"/>
    <property type="molecule type" value="Genomic_DNA"/>
</dbReference>
<proteinExistence type="inferred from homology"/>
<dbReference type="InterPro" id="IPR044641">
    <property type="entry name" value="Lsm7/SmG-like"/>
</dbReference>
<comment type="caution">
    <text evidence="4">The sequence shown here is derived from an EMBL/GenBank/DDBJ whole genome shotgun (WGS) entry which is preliminary data.</text>
</comment>
<dbReference type="Gene3D" id="2.30.30.100">
    <property type="match status" value="1"/>
</dbReference>
<accession>A0A8J7YPC6</accession>
<dbReference type="SUPFAM" id="SSF50182">
    <property type="entry name" value="Sm-like ribonucleoproteins"/>
    <property type="match status" value="1"/>
</dbReference>
<dbReference type="Pfam" id="PF01423">
    <property type="entry name" value="LSM"/>
    <property type="match status" value="1"/>
</dbReference>
<evidence type="ECO:0000256" key="1">
    <source>
        <dbReference type="ARBA" id="ARBA00006850"/>
    </source>
</evidence>
<dbReference type="EMBL" id="JAHEAC010000015">
    <property type="protein sequence ID" value="MBX8643662.1"/>
    <property type="molecule type" value="Genomic_DNA"/>
</dbReference>
<dbReference type="Proteomes" id="UP000750197">
    <property type="component" value="Unassembled WGS sequence"/>
</dbReference>
<comment type="similarity">
    <text evidence="1">Belongs to the snRNP Sm proteins family.</text>
</comment>
<name>A0A8J7YPC6_9ARCH</name>
<gene>
    <name evidence="4" type="ORF">J9259_02140</name>
    <name evidence="5" type="ORF">KIY12_02900</name>
</gene>
<sequence length="70" mass="7904">MVMPLALLEKSLNKRVTLTLKDSRVLEGRLIGYDEFMNVVLEDTEERTAEQTRKIGSVILRGNNVVCISP</sequence>
<dbReference type="SMART" id="SM00651">
    <property type="entry name" value="Sm"/>
    <property type="match status" value="1"/>
</dbReference>
<dbReference type="InterPro" id="IPR001163">
    <property type="entry name" value="Sm_dom_euk/arc"/>
</dbReference>
<keyword evidence="2" id="KW-0687">Ribonucleoprotein</keyword>
<dbReference type="PANTHER" id="PTHR10553">
    <property type="entry name" value="SMALL NUCLEAR RIBONUCLEOPROTEIN"/>
    <property type="match status" value="1"/>
</dbReference>
<evidence type="ECO:0000313" key="4">
    <source>
        <dbReference type="EMBL" id="MBX8631311.1"/>
    </source>
</evidence>
<evidence type="ECO:0000259" key="3">
    <source>
        <dbReference type="PROSITE" id="PS52002"/>
    </source>
</evidence>
<evidence type="ECO:0000313" key="6">
    <source>
        <dbReference type="Proteomes" id="UP000716004"/>
    </source>
</evidence>
<evidence type="ECO:0000256" key="2">
    <source>
        <dbReference type="ARBA" id="ARBA00023274"/>
    </source>
</evidence>
<dbReference type="InterPro" id="IPR010920">
    <property type="entry name" value="LSM_dom_sf"/>
</dbReference>
<dbReference type="PROSITE" id="PS52002">
    <property type="entry name" value="SM"/>
    <property type="match status" value="1"/>
</dbReference>
<protein>
    <submittedName>
        <fullName evidence="4">RNA-binding protein</fullName>
    </submittedName>
</protein>
<dbReference type="GO" id="GO:0003723">
    <property type="term" value="F:RNA binding"/>
    <property type="evidence" value="ECO:0007669"/>
    <property type="project" value="InterPro"/>
</dbReference>